<dbReference type="Proteomes" id="UP001607303">
    <property type="component" value="Unassembled WGS sequence"/>
</dbReference>
<proteinExistence type="predicted"/>
<evidence type="ECO:0000313" key="2">
    <source>
        <dbReference type="Proteomes" id="UP001607303"/>
    </source>
</evidence>
<gene>
    <name evidence="1" type="ORF">V1477_009774</name>
</gene>
<keyword evidence="2" id="KW-1185">Reference proteome</keyword>
<protein>
    <submittedName>
        <fullName evidence="1">Uncharacterized protein</fullName>
    </submittedName>
</protein>
<organism evidence="1 2">
    <name type="scientific">Vespula maculifrons</name>
    <name type="common">Eastern yellow jacket</name>
    <name type="synonym">Wasp</name>
    <dbReference type="NCBI Taxonomy" id="7453"/>
    <lineage>
        <taxon>Eukaryota</taxon>
        <taxon>Metazoa</taxon>
        <taxon>Ecdysozoa</taxon>
        <taxon>Arthropoda</taxon>
        <taxon>Hexapoda</taxon>
        <taxon>Insecta</taxon>
        <taxon>Pterygota</taxon>
        <taxon>Neoptera</taxon>
        <taxon>Endopterygota</taxon>
        <taxon>Hymenoptera</taxon>
        <taxon>Apocrita</taxon>
        <taxon>Aculeata</taxon>
        <taxon>Vespoidea</taxon>
        <taxon>Vespidae</taxon>
        <taxon>Vespinae</taxon>
        <taxon>Vespula</taxon>
    </lineage>
</organism>
<reference evidence="1 2" key="1">
    <citation type="journal article" date="2024" name="Ann. Entomol. Soc. Am.">
        <title>Genomic analyses of the southern and eastern yellowjacket wasps (Hymenoptera: Vespidae) reveal evolutionary signatures of social life.</title>
        <authorList>
            <person name="Catto M.A."/>
            <person name="Caine P.B."/>
            <person name="Orr S.E."/>
            <person name="Hunt B.G."/>
            <person name="Goodisman M.A.D."/>
        </authorList>
    </citation>
    <scope>NUCLEOTIDE SEQUENCE [LARGE SCALE GENOMIC DNA]</scope>
    <source>
        <strain evidence="1">232</strain>
        <tissue evidence="1">Head and thorax</tissue>
    </source>
</reference>
<name>A0ABD2CAR1_VESMC</name>
<evidence type="ECO:0000313" key="1">
    <source>
        <dbReference type="EMBL" id="KAL2742145.1"/>
    </source>
</evidence>
<sequence length="129" mass="15061">MRSAFTKCHLNSVNAEVEDDFNRIETCETEQQHPCQWVNVNILYLNGNISETKSHSQEIKTQFDVLPSSSWKENYRNYEVSRNPGRIEEEQKEEEQQCRDKGAYVGEVDVSLESDVTSIGKYQEWTNVH</sequence>
<comment type="caution">
    <text evidence="1">The sequence shown here is derived from an EMBL/GenBank/DDBJ whole genome shotgun (WGS) entry which is preliminary data.</text>
</comment>
<accession>A0ABD2CAR1</accession>
<dbReference type="AlphaFoldDB" id="A0ABD2CAR1"/>
<dbReference type="EMBL" id="JAYRBN010000058">
    <property type="protein sequence ID" value="KAL2742145.1"/>
    <property type="molecule type" value="Genomic_DNA"/>
</dbReference>